<evidence type="ECO:0000313" key="2">
    <source>
        <dbReference type="Proteomes" id="UP000045039"/>
    </source>
</evidence>
<gene>
    <name evidence="1" type="ORF">PAERUG_P19_London_7_VIM_2_05_10_05686</name>
</gene>
<dbReference type="AlphaFoldDB" id="A0A9P1R9J4"/>
<dbReference type="RefSeq" id="WP_003149163.1">
    <property type="nucleotide sequence ID" value="NZ_CAADND010000030.1"/>
</dbReference>
<dbReference type="EMBL" id="CVVU01000245">
    <property type="protein sequence ID" value="CRP82447.1"/>
    <property type="molecule type" value="Genomic_DNA"/>
</dbReference>
<protein>
    <recommendedName>
        <fullName evidence="3">RNA-binding protein</fullName>
    </recommendedName>
</protein>
<dbReference type="Proteomes" id="UP000045039">
    <property type="component" value="Unassembled WGS sequence"/>
</dbReference>
<accession>A0A9P1R9J4</accession>
<evidence type="ECO:0008006" key="3">
    <source>
        <dbReference type="Google" id="ProtNLM"/>
    </source>
</evidence>
<reference evidence="2" key="1">
    <citation type="submission" date="2015-06" db="EMBL/GenBank/DDBJ databases">
        <authorList>
            <person name="Radhakrishnan Rajesh"/>
            <person name="Underwood Anthony"/>
            <person name="Al-Shahib Ali"/>
        </authorList>
    </citation>
    <scope>NUCLEOTIDE SEQUENCE [LARGE SCALE GENOMIC DNA]</scope>
    <source>
        <strain evidence="2">P19_London_7_VIM_2_05_10</strain>
    </source>
</reference>
<sequence length="121" mass="13837">MAKLTLALKGEYFDAIRAGTKLEEFRLVTPYWRKRLEGRHYDFIELTRGYPRRGDHARRLFLPWQGFRMATITHPHFGPEPVVVFAINVQQPAKPDDATHALLSPGKPACWLKLGAPEARG</sequence>
<evidence type="ECO:0000313" key="1">
    <source>
        <dbReference type="EMBL" id="CRP82447.1"/>
    </source>
</evidence>
<name>A0A9P1R9J4_PSEAI</name>
<comment type="caution">
    <text evidence="1">The sequence shown here is derived from an EMBL/GenBank/DDBJ whole genome shotgun (WGS) entry which is preliminary data.</text>
</comment>
<organism evidence="1 2">
    <name type="scientific">Pseudomonas aeruginosa</name>
    <dbReference type="NCBI Taxonomy" id="287"/>
    <lineage>
        <taxon>Bacteria</taxon>
        <taxon>Pseudomonadati</taxon>
        <taxon>Pseudomonadota</taxon>
        <taxon>Gammaproteobacteria</taxon>
        <taxon>Pseudomonadales</taxon>
        <taxon>Pseudomonadaceae</taxon>
        <taxon>Pseudomonas</taxon>
    </lineage>
</organism>
<proteinExistence type="predicted"/>